<evidence type="ECO:0000313" key="2">
    <source>
        <dbReference type="EMBL" id="VDK73898.1"/>
    </source>
</evidence>
<dbReference type="AlphaFoldDB" id="A0A3P6U5D7"/>
<keyword evidence="3" id="KW-1185">Reference proteome</keyword>
<sequence>MSMILREQLDENEKERNRDPCEIFDKIEKEVAQSGRQPETLGQATDATEETEKVHSADEKPPSPITPEGGIAAPNQTDNKELNDTNAEPAPASPANNRKSKTKRFLPQINNDTNQNHYPNKGNNEGRKARKRPPIKVYLADKSCTQVRPLSDHVVPRDAHASLNCVRKLPNITALHNSTFNPVPISHRRHLPEIRRTTHRRKLPFIGSIIENPLNTHDFEEQNYARFDNTAYSPPLREPFDLNCLPRKAGQWKEQRDELLDNNRECGRSTSHLSLLPKQKPISQMPRQLMLHDQGSFDSNNGAHSIMPPTLVRTETETSYLTSSLGNSPSPKYIRDDQVGLL</sequence>
<feature type="compositionally biased region" description="Polar residues" evidence="1">
    <location>
        <begin position="34"/>
        <end position="46"/>
    </location>
</feature>
<accession>A0A3P6U5D7</accession>
<feature type="compositionally biased region" description="Basic and acidic residues" evidence="1">
    <location>
        <begin position="333"/>
        <end position="342"/>
    </location>
</feature>
<feature type="compositionally biased region" description="Basic and acidic residues" evidence="1">
    <location>
        <begin position="7"/>
        <end position="31"/>
    </location>
</feature>
<feature type="region of interest" description="Disordered" evidence="1">
    <location>
        <begin position="1"/>
        <end position="133"/>
    </location>
</feature>
<feature type="region of interest" description="Disordered" evidence="1">
    <location>
        <begin position="317"/>
        <end position="342"/>
    </location>
</feature>
<proteinExistence type="predicted"/>
<organism evidence="2 3">
    <name type="scientific">Dibothriocephalus latus</name>
    <name type="common">Fish tapeworm</name>
    <name type="synonym">Diphyllobothrium latum</name>
    <dbReference type="NCBI Taxonomy" id="60516"/>
    <lineage>
        <taxon>Eukaryota</taxon>
        <taxon>Metazoa</taxon>
        <taxon>Spiralia</taxon>
        <taxon>Lophotrochozoa</taxon>
        <taxon>Platyhelminthes</taxon>
        <taxon>Cestoda</taxon>
        <taxon>Eucestoda</taxon>
        <taxon>Diphyllobothriidea</taxon>
        <taxon>Diphyllobothriidae</taxon>
        <taxon>Dibothriocephalus</taxon>
    </lineage>
</organism>
<name>A0A3P6U5D7_DIBLA</name>
<feature type="compositionally biased region" description="Low complexity" evidence="1">
    <location>
        <begin position="86"/>
        <end position="97"/>
    </location>
</feature>
<dbReference type="Proteomes" id="UP000281553">
    <property type="component" value="Unassembled WGS sequence"/>
</dbReference>
<protein>
    <submittedName>
        <fullName evidence="2">Uncharacterized protein</fullName>
    </submittedName>
</protein>
<gene>
    <name evidence="2" type="ORF">DILT_LOCUS2535</name>
</gene>
<evidence type="ECO:0000313" key="3">
    <source>
        <dbReference type="Proteomes" id="UP000281553"/>
    </source>
</evidence>
<evidence type="ECO:0000256" key="1">
    <source>
        <dbReference type="SAM" id="MobiDB-lite"/>
    </source>
</evidence>
<feature type="compositionally biased region" description="Basic and acidic residues" evidence="1">
    <location>
        <begin position="50"/>
        <end position="61"/>
    </location>
</feature>
<reference evidence="2 3" key="1">
    <citation type="submission" date="2018-11" db="EMBL/GenBank/DDBJ databases">
        <authorList>
            <consortium name="Pathogen Informatics"/>
        </authorList>
    </citation>
    <scope>NUCLEOTIDE SEQUENCE [LARGE SCALE GENOMIC DNA]</scope>
</reference>
<feature type="compositionally biased region" description="Polar residues" evidence="1">
    <location>
        <begin position="108"/>
        <end position="123"/>
    </location>
</feature>
<dbReference type="OrthoDB" id="10394110at2759"/>
<dbReference type="EMBL" id="UYRU01042244">
    <property type="protein sequence ID" value="VDK73898.1"/>
    <property type="molecule type" value="Genomic_DNA"/>
</dbReference>